<keyword evidence="1" id="KW-0472">Membrane</keyword>
<feature type="transmembrane region" description="Helical" evidence="1">
    <location>
        <begin position="36"/>
        <end position="58"/>
    </location>
</feature>
<feature type="transmembrane region" description="Helical" evidence="1">
    <location>
        <begin position="211"/>
        <end position="234"/>
    </location>
</feature>
<accession>A0AAN7T300</accession>
<evidence type="ECO:0000313" key="2">
    <source>
        <dbReference type="EMBL" id="KAK5088676.1"/>
    </source>
</evidence>
<dbReference type="AlphaFoldDB" id="A0AAN7T300"/>
<sequence>MTLAHSFIRRGVNLVQRYSTMRQADDTPEVHQIPPFAALIFLLTCAFFFVLLAVLSYTAGHLILTLCMVESSSTTAYVPIESVEPVDDSPPAYQEDGSLRQDDADVNLIKTQPITASLKETARHLRVRAGYLWVFRGFSAYVVWNFTRSIVVGMLSSASNSPFLTIIAAIIAEVALANIHMTWIHIIISEPSPKRWYQRIPTPYLRTWKKIAPAVAIWAVTSQVVTILPLLVTNSFGVLRHMNDPSYQPGMKEAYAGAGQLFFAMLLTVLLFVLLDVPATVAMVRVAASMLPEEDETIVPFDRTFGGLTTPEIIGGQGKIGIVEAWRSFNWECRRRLLKTVVKVAALIMATWLLFSIVAMIEAHTLFGPAFGEMMKSMHGIANRGS</sequence>
<name>A0AAN7T300_9EURO</name>
<feature type="transmembrane region" description="Helical" evidence="1">
    <location>
        <begin position="166"/>
        <end position="190"/>
    </location>
</feature>
<dbReference type="EMBL" id="JAVRRJ010000002">
    <property type="protein sequence ID" value="KAK5088676.1"/>
    <property type="molecule type" value="Genomic_DNA"/>
</dbReference>
<evidence type="ECO:0000313" key="3">
    <source>
        <dbReference type="Proteomes" id="UP001309876"/>
    </source>
</evidence>
<reference evidence="2 3" key="1">
    <citation type="submission" date="2023-08" db="EMBL/GenBank/DDBJ databases">
        <title>Black Yeasts Isolated from many extreme environments.</title>
        <authorList>
            <person name="Coleine C."/>
            <person name="Stajich J.E."/>
            <person name="Selbmann L."/>
        </authorList>
    </citation>
    <scope>NUCLEOTIDE SEQUENCE [LARGE SCALE GENOMIC DNA]</scope>
    <source>
        <strain evidence="2 3">CCFEE 5910</strain>
    </source>
</reference>
<organism evidence="2 3">
    <name type="scientific">Lithohypha guttulata</name>
    <dbReference type="NCBI Taxonomy" id="1690604"/>
    <lineage>
        <taxon>Eukaryota</taxon>
        <taxon>Fungi</taxon>
        <taxon>Dikarya</taxon>
        <taxon>Ascomycota</taxon>
        <taxon>Pezizomycotina</taxon>
        <taxon>Eurotiomycetes</taxon>
        <taxon>Chaetothyriomycetidae</taxon>
        <taxon>Chaetothyriales</taxon>
        <taxon>Trichomeriaceae</taxon>
        <taxon>Lithohypha</taxon>
    </lineage>
</organism>
<keyword evidence="1" id="KW-1133">Transmembrane helix</keyword>
<gene>
    <name evidence="2" type="ORF">LTR05_002896</name>
</gene>
<feature type="transmembrane region" description="Helical" evidence="1">
    <location>
        <begin position="344"/>
        <end position="367"/>
    </location>
</feature>
<dbReference type="Proteomes" id="UP001309876">
    <property type="component" value="Unassembled WGS sequence"/>
</dbReference>
<proteinExistence type="predicted"/>
<feature type="transmembrane region" description="Helical" evidence="1">
    <location>
        <begin position="129"/>
        <end position="146"/>
    </location>
</feature>
<comment type="caution">
    <text evidence="2">The sequence shown here is derived from an EMBL/GenBank/DDBJ whole genome shotgun (WGS) entry which is preliminary data.</text>
</comment>
<protein>
    <submittedName>
        <fullName evidence="2">Uncharacterized protein</fullName>
    </submittedName>
</protein>
<evidence type="ECO:0000256" key="1">
    <source>
        <dbReference type="SAM" id="Phobius"/>
    </source>
</evidence>
<keyword evidence="1" id="KW-0812">Transmembrane</keyword>
<feature type="transmembrane region" description="Helical" evidence="1">
    <location>
        <begin position="254"/>
        <end position="275"/>
    </location>
</feature>
<keyword evidence="3" id="KW-1185">Reference proteome</keyword>